<dbReference type="EMBL" id="LLXJ01004237">
    <property type="protein sequence ID" value="PKB96026.1"/>
    <property type="molecule type" value="Genomic_DNA"/>
</dbReference>
<evidence type="ECO:0000256" key="1">
    <source>
        <dbReference type="SAM" id="MobiDB-lite"/>
    </source>
</evidence>
<feature type="compositionally biased region" description="Polar residues" evidence="1">
    <location>
        <begin position="17"/>
        <end position="28"/>
    </location>
</feature>
<reference evidence="2 3" key="2">
    <citation type="submission" date="2017-09" db="EMBL/GenBank/DDBJ databases">
        <title>Extensive intraspecific genome diversity in a model arbuscular mycorrhizal fungus.</title>
        <authorList>
            <person name="Chen E.C."/>
            <person name="Morin E."/>
            <person name="Beaudet D."/>
            <person name="Noel J."/>
            <person name="Ndikumana S."/>
            <person name="Charron P."/>
            <person name="St-Onge C."/>
            <person name="Giorgi J."/>
            <person name="Grigoriev I.V."/>
            <person name="Roux C."/>
            <person name="Martin F.M."/>
            <person name="Corradi N."/>
        </authorList>
    </citation>
    <scope>NUCLEOTIDE SEQUENCE [LARGE SCALE GENOMIC DNA]</scope>
    <source>
        <strain evidence="2 3">A5</strain>
    </source>
</reference>
<evidence type="ECO:0000313" key="2">
    <source>
        <dbReference type="EMBL" id="PKB96026.1"/>
    </source>
</evidence>
<sequence length="60" mass="6890">MDDLLSHQLFQKYPPTEMNQEGLNQSRNTKGRRMVGVVMMKVKDYNSNKKQSTTGSLQLS</sequence>
<evidence type="ECO:0000313" key="3">
    <source>
        <dbReference type="Proteomes" id="UP000232722"/>
    </source>
</evidence>
<protein>
    <submittedName>
        <fullName evidence="2">Uncharacterized protein</fullName>
    </submittedName>
</protein>
<accession>A0A2N0NNA0</accession>
<name>A0A2N0NNA0_9GLOM</name>
<organism evidence="2 3">
    <name type="scientific">Rhizophagus irregularis</name>
    <dbReference type="NCBI Taxonomy" id="588596"/>
    <lineage>
        <taxon>Eukaryota</taxon>
        <taxon>Fungi</taxon>
        <taxon>Fungi incertae sedis</taxon>
        <taxon>Mucoromycota</taxon>
        <taxon>Glomeromycotina</taxon>
        <taxon>Glomeromycetes</taxon>
        <taxon>Glomerales</taxon>
        <taxon>Glomeraceae</taxon>
        <taxon>Rhizophagus</taxon>
    </lineage>
</organism>
<reference evidence="2 3" key="1">
    <citation type="submission" date="2016-04" db="EMBL/GenBank/DDBJ databases">
        <title>Genome analyses suggest a sexual origin of heterokaryosis in a supposedly ancient asexual fungus.</title>
        <authorList>
            <person name="Ropars J."/>
            <person name="Sedzielewska K."/>
            <person name="Noel J."/>
            <person name="Charron P."/>
            <person name="Farinelli L."/>
            <person name="Marton T."/>
            <person name="Kruger M."/>
            <person name="Pelin A."/>
            <person name="Brachmann A."/>
            <person name="Corradi N."/>
        </authorList>
    </citation>
    <scope>NUCLEOTIDE SEQUENCE [LARGE SCALE GENOMIC DNA]</scope>
    <source>
        <strain evidence="2 3">A5</strain>
    </source>
</reference>
<gene>
    <name evidence="2" type="ORF">RhiirA5_435600</name>
</gene>
<dbReference type="Proteomes" id="UP000232722">
    <property type="component" value="Unassembled WGS sequence"/>
</dbReference>
<dbReference type="AlphaFoldDB" id="A0A2N0NNA0"/>
<proteinExistence type="predicted"/>
<comment type="caution">
    <text evidence="2">The sequence shown here is derived from an EMBL/GenBank/DDBJ whole genome shotgun (WGS) entry which is preliminary data.</text>
</comment>
<feature type="region of interest" description="Disordered" evidence="1">
    <location>
        <begin position="1"/>
        <end position="33"/>
    </location>
</feature>